<name>A0A7K3MCC1_9ACTN</name>
<sequence length="186" mass="20182">MRASDGDREDVAEQLRSAVADGRLDLSELDERLAATYAAKTHAELEVVTADLSAAPVVPDTRSLSLKTQSGSLRKDGYWTVPPTIVAECTSGTIRIDFTQAVCTHREVTVEAVATSGSVILTVPRGWSVDMDNVTSSSGSLVNRVAGRPEPGSTTLRVNGKVKSGTIRARHPRRRFWDWLLRRPPA</sequence>
<accession>A0A7K3MCC1</accession>
<feature type="domain" description="DUF1707" evidence="1">
    <location>
        <begin position="1"/>
        <end position="52"/>
    </location>
</feature>
<reference evidence="2 3" key="1">
    <citation type="submission" date="2019-11" db="EMBL/GenBank/DDBJ databases">
        <authorList>
            <person name="Li X.-J."/>
            <person name="Feng X.-M."/>
        </authorList>
    </citation>
    <scope>NUCLEOTIDE SEQUENCE [LARGE SCALE GENOMIC DNA]</scope>
    <source>
        <strain evidence="2 3">XMNu-373</strain>
    </source>
</reference>
<protein>
    <submittedName>
        <fullName evidence="2">DUF1707 domain-containing protein</fullName>
    </submittedName>
</protein>
<dbReference type="EMBL" id="WLZY01000009">
    <property type="protein sequence ID" value="NDL60038.1"/>
    <property type="molecule type" value="Genomic_DNA"/>
</dbReference>
<dbReference type="Pfam" id="PF08044">
    <property type="entry name" value="DUF1707"/>
    <property type="match status" value="1"/>
</dbReference>
<dbReference type="InterPro" id="IPR012551">
    <property type="entry name" value="DUF1707_SHOCT-like"/>
</dbReference>
<proteinExistence type="predicted"/>
<evidence type="ECO:0000313" key="3">
    <source>
        <dbReference type="Proteomes" id="UP000460435"/>
    </source>
</evidence>
<gene>
    <name evidence="2" type="ORF">F7O44_23465</name>
</gene>
<evidence type="ECO:0000259" key="1">
    <source>
        <dbReference type="Pfam" id="PF08044"/>
    </source>
</evidence>
<evidence type="ECO:0000313" key="2">
    <source>
        <dbReference type="EMBL" id="NDL60038.1"/>
    </source>
</evidence>
<organism evidence="2 3">
    <name type="scientific">Phytoactinopolyspora mesophila</name>
    <dbReference type="NCBI Taxonomy" id="2650750"/>
    <lineage>
        <taxon>Bacteria</taxon>
        <taxon>Bacillati</taxon>
        <taxon>Actinomycetota</taxon>
        <taxon>Actinomycetes</taxon>
        <taxon>Jiangellales</taxon>
        <taxon>Jiangellaceae</taxon>
        <taxon>Phytoactinopolyspora</taxon>
    </lineage>
</organism>
<comment type="caution">
    <text evidence="2">The sequence shown here is derived from an EMBL/GenBank/DDBJ whole genome shotgun (WGS) entry which is preliminary data.</text>
</comment>
<dbReference type="PANTHER" id="PTHR40763:SF5">
    <property type="entry name" value="MEMBRANE PROTEIN"/>
    <property type="match status" value="1"/>
</dbReference>
<dbReference type="PANTHER" id="PTHR40763">
    <property type="entry name" value="MEMBRANE PROTEIN-RELATED"/>
    <property type="match status" value="1"/>
</dbReference>
<dbReference type="Proteomes" id="UP000460435">
    <property type="component" value="Unassembled WGS sequence"/>
</dbReference>
<keyword evidence="3" id="KW-1185">Reference proteome</keyword>
<dbReference type="AlphaFoldDB" id="A0A7K3MCC1"/>